<evidence type="ECO:0000256" key="1">
    <source>
        <dbReference type="ARBA" id="ARBA00022737"/>
    </source>
</evidence>
<protein>
    <recommendedName>
        <fullName evidence="2">Nephrocystin 3-like N-terminal domain-containing protein</fullName>
    </recommendedName>
</protein>
<gene>
    <name evidence="3" type="ORF">D9613_004433</name>
</gene>
<dbReference type="InterPro" id="IPR056884">
    <property type="entry name" value="NPHP3-like_N"/>
</dbReference>
<keyword evidence="4" id="KW-1185">Reference proteome</keyword>
<evidence type="ECO:0000313" key="3">
    <source>
        <dbReference type="EMBL" id="KAF4611431.1"/>
    </source>
</evidence>
<dbReference type="AlphaFoldDB" id="A0A8H4QIK7"/>
<dbReference type="Pfam" id="PF24883">
    <property type="entry name" value="NPHP3_N"/>
    <property type="match status" value="1"/>
</dbReference>
<reference evidence="3 4" key="1">
    <citation type="submission" date="2019-12" db="EMBL/GenBank/DDBJ databases">
        <authorList>
            <person name="Floudas D."/>
            <person name="Bentzer J."/>
            <person name="Ahren D."/>
            <person name="Johansson T."/>
            <person name="Persson P."/>
            <person name="Tunlid A."/>
        </authorList>
    </citation>
    <scope>NUCLEOTIDE SEQUENCE [LARGE SCALE GENOMIC DNA]</scope>
    <source>
        <strain evidence="3 4">CBS 102.39</strain>
    </source>
</reference>
<keyword evidence="1" id="KW-0677">Repeat</keyword>
<organism evidence="3 4">
    <name type="scientific">Agrocybe pediades</name>
    <dbReference type="NCBI Taxonomy" id="84607"/>
    <lineage>
        <taxon>Eukaryota</taxon>
        <taxon>Fungi</taxon>
        <taxon>Dikarya</taxon>
        <taxon>Basidiomycota</taxon>
        <taxon>Agaricomycotina</taxon>
        <taxon>Agaricomycetes</taxon>
        <taxon>Agaricomycetidae</taxon>
        <taxon>Agaricales</taxon>
        <taxon>Agaricineae</taxon>
        <taxon>Strophariaceae</taxon>
        <taxon>Agrocybe</taxon>
    </lineage>
</organism>
<dbReference type="SUPFAM" id="SSF52540">
    <property type="entry name" value="P-loop containing nucleoside triphosphate hydrolases"/>
    <property type="match status" value="1"/>
</dbReference>
<proteinExistence type="predicted"/>
<dbReference type="InterPro" id="IPR027417">
    <property type="entry name" value="P-loop_NTPase"/>
</dbReference>
<sequence>MSMYQPGPQAPPFVNLSHSILSGGNFTQHNQIYNVRNGERAGYARLVENVATAALHDSGHVVDPPKCHPNTRVAIIQTIIDWASGTTADKGVNQKPLMWLNGGAGAGKSAIARSVAERCSEDGLLLGTFFFGTADPTRNHVSKLVATLAYQMCIILPQFRDVVATAIEDDPLVFSRALSTQFTTLVHRPLSIILANYSGITQIPRLIIIDGLDECSASIDSQRELLFTLQEVTSSTALIRFLVCSRLEIHLNSAFGLPRIADILHKIFLDDDDYSAAEDIRVYLEDKFKEIRDGHVFKHTLPDIWPEPETIRVLVYKSSGQFIYAATVVRYVQSPRHRPHQRLDAVLNLRPTFKDLPFTELDALYRHIISKAHDVPAVLDILAIPALYGRSLVNTVEILLELNQGDVEVILADLQSVVKVEKSRYADYMNIWFLHKSMADFLFDPQRAQVFYRDLNAARLRHIARSISFFSTNYGPETDDFFSVYEPIKLTADVLSGIIDNALMAGFVSSDILQVAQEFPIFEFSESLLMLTNVGPSFECWVFLGSYLSYLNLVKDVCELARLVYLEQICQYCECVLSVLEHLLSDNWDAHFIYSYFHLLPALYHGMVPNGSVLDRMRTVGFGVGIIHVALQSASPYRHEIPGISYGLTGDRKLERIFALSASFCVDLLCDKADTSRDVRHISRIMATNHRKRRVHPWRWRQLYTRRSLCSQLVALWPSSKRQGTLIRLGKIGKSMAVPLDDNDDIPVSDILTIYQYLRVKNAKRRPTEDNEWSLYELLLSLLPYILPFAGRYQPLVMMCREKCFGPISQAWPKKSRRARRAIDTYLQRMDLQETC</sequence>
<dbReference type="Proteomes" id="UP000521872">
    <property type="component" value="Unassembled WGS sequence"/>
</dbReference>
<dbReference type="Gene3D" id="3.40.50.300">
    <property type="entry name" value="P-loop containing nucleotide triphosphate hydrolases"/>
    <property type="match status" value="1"/>
</dbReference>
<evidence type="ECO:0000313" key="4">
    <source>
        <dbReference type="Proteomes" id="UP000521872"/>
    </source>
</evidence>
<dbReference type="PANTHER" id="PTHR10039:SF15">
    <property type="entry name" value="NACHT DOMAIN-CONTAINING PROTEIN"/>
    <property type="match status" value="1"/>
</dbReference>
<dbReference type="PANTHER" id="PTHR10039">
    <property type="entry name" value="AMELOGENIN"/>
    <property type="match status" value="1"/>
</dbReference>
<comment type="caution">
    <text evidence="3">The sequence shown here is derived from an EMBL/GenBank/DDBJ whole genome shotgun (WGS) entry which is preliminary data.</text>
</comment>
<accession>A0A8H4QIK7</accession>
<name>A0A8H4QIK7_9AGAR</name>
<feature type="domain" description="Nephrocystin 3-like N-terminal" evidence="2">
    <location>
        <begin position="93"/>
        <end position="246"/>
    </location>
</feature>
<evidence type="ECO:0000259" key="2">
    <source>
        <dbReference type="Pfam" id="PF24883"/>
    </source>
</evidence>
<dbReference type="EMBL" id="JAACJL010000057">
    <property type="protein sequence ID" value="KAF4611431.1"/>
    <property type="molecule type" value="Genomic_DNA"/>
</dbReference>